<dbReference type="Gene3D" id="1.10.3380.10">
    <property type="entry name" value="Sec63 N-terminal domain-like domain"/>
    <property type="match status" value="2"/>
</dbReference>
<feature type="coiled-coil region" evidence="6">
    <location>
        <begin position="1850"/>
        <end position="1881"/>
    </location>
</feature>
<dbReference type="Proteomes" id="UP001360560">
    <property type="component" value="Unassembled WGS sequence"/>
</dbReference>
<dbReference type="SUPFAM" id="SSF81296">
    <property type="entry name" value="E set domains"/>
    <property type="match status" value="2"/>
</dbReference>
<feature type="compositionally biased region" description="Polar residues" evidence="7">
    <location>
        <begin position="412"/>
        <end position="425"/>
    </location>
</feature>
<dbReference type="SUPFAM" id="SSF52540">
    <property type="entry name" value="P-loop containing nucleoside triphosphate hydrolases"/>
    <property type="match status" value="4"/>
</dbReference>
<organism evidence="10 11">
    <name type="scientific">Saccharomycopsis crataegensis</name>
    <dbReference type="NCBI Taxonomy" id="43959"/>
    <lineage>
        <taxon>Eukaryota</taxon>
        <taxon>Fungi</taxon>
        <taxon>Dikarya</taxon>
        <taxon>Ascomycota</taxon>
        <taxon>Saccharomycotina</taxon>
        <taxon>Saccharomycetes</taxon>
        <taxon>Saccharomycopsidaceae</taxon>
        <taxon>Saccharomycopsis</taxon>
    </lineage>
</organism>
<dbReference type="SMART" id="SM00490">
    <property type="entry name" value="HELICc"/>
    <property type="match status" value="1"/>
</dbReference>
<keyword evidence="3" id="KW-0378">Hydrolase</keyword>
<dbReference type="GeneID" id="90076522"/>
<keyword evidence="6" id="KW-0175">Coiled coil</keyword>
<dbReference type="Pfam" id="PF21188">
    <property type="entry name" value="BRR2_plug"/>
    <property type="match status" value="1"/>
</dbReference>
<keyword evidence="11" id="KW-1185">Reference proteome</keyword>
<dbReference type="InterPro" id="IPR027417">
    <property type="entry name" value="P-loop_NTPase"/>
</dbReference>
<evidence type="ECO:0000259" key="8">
    <source>
        <dbReference type="PROSITE" id="PS51192"/>
    </source>
</evidence>
<feature type="region of interest" description="Disordered" evidence="7">
    <location>
        <begin position="403"/>
        <end position="429"/>
    </location>
</feature>
<keyword evidence="1" id="KW-0677">Repeat</keyword>
<dbReference type="InterPro" id="IPR001650">
    <property type="entry name" value="Helicase_C-like"/>
</dbReference>
<comment type="caution">
    <text evidence="10">The sequence shown here is derived from an EMBL/GenBank/DDBJ whole genome shotgun (WGS) entry which is preliminary data.</text>
</comment>
<dbReference type="Pfam" id="PF02889">
    <property type="entry name" value="Sec63"/>
    <property type="match status" value="2"/>
</dbReference>
<feature type="region of interest" description="Disordered" evidence="7">
    <location>
        <begin position="25"/>
        <end position="105"/>
    </location>
</feature>
<evidence type="ECO:0000313" key="10">
    <source>
        <dbReference type="EMBL" id="GMM38534.1"/>
    </source>
</evidence>
<dbReference type="Pfam" id="PF00270">
    <property type="entry name" value="DEAD"/>
    <property type="match status" value="2"/>
</dbReference>
<dbReference type="InterPro" id="IPR057842">
    <property type="entry name" value="WH_MER3"/>
</dbReference>
<dbReference type="InterPro" id="IPR036390">
    <property type="entry name" value="WH_DNA-bd_sf"/>
</dbReference>
<feature type="compositionally biased region" description="Basic and acidic residues" evidence="7">
    <location>
        <begin position="73"/>
        <end position="94"/>
    </location>
</feature>
<dbReference type="PROSITE" id="PS51192">
    <property type="entry name" value="HELICASE_ATP_BIND_1"/>
    <property type="match status" value="2"/>
</dbReference>
<dbReference type="FunFam" id="1.10.10.10:FF:000012">
    <property type="entry name" value="U5 small nuclear ribonucleoprotein helicase"/>
    <property type="match status" value="1"/>
</dbReference>
<keyword evidence="5" id="KW-0067">ATP-binding</keyword>
<dbReference type="PANTHER" id="PTHR47961:SF4">
    <property type="entry name" value="ACTIVATING SIGNAL COINTEGRATOR 1 COMPLEX SUBUNIT 3"/>
    <property type="match status" value="1"/>
</dbReference>
<evidence type="ECO:0000256" key="5">
    <source>
        <dbReference type="ARBA" id="ARBA00022840"/>
    </source>
</evidence>
<dbReference type="FunFam" id="1.10.3380.10:FF:000001">
    <property type="entry name" value="U5 small nuclear ribonucleoprotein helicase"/>
    <property type="match status" value="1"/>
</dbReference>
<dbReference type="SUPFAM" id="SSF158702">
    <property type="entry name" value="Sec63 N-terminal domain-like"/>
    <property type="match status" value="2"/>
</dbReference>
<dbReference type="InterPro" id="IPR004179">
    <property type="entry name" value="Sec63-dom"/>
</dbReference>
<dbReference type="Gene3D" id="1.10.150.20">
    <property type="entry name" value="5' to 3' exonuclease, C-terminal subdomain"/>
    <property type="match status" value="2"/>
</dbReference>
<dbReference type="InterPro" id="IPR035892">
    <property type="entry name" value="C2_domain_sf"/>
</dbReference>
<evidence type="ECO:0000313" key="11">
    <source>
        <dbReference type="Proteomes" id="UP001360560"/>
    </source>
</evidence>
<keyword evidence="2" id="KW-0547">Nucleotide-binding</keyword>
<dbReference type="EMBL" id="BTFZ01000020">
    <property type="protein sequence ID" value="GMM38534.1"/>
    <property type="molecule type" value="Genomic_DNA"/>
</dbReference>
<feature type="compositionally biased region" description="Basic and acidic residues" evidence="7">
    <location>
        <begin position="25"/>
        <end position="37"/>
    </location>
</feature>
<dbReference type="InterPro" id="IPR003593">
    <property type="entry name" value="AAA+_ATPase"/>
</dbReference>
<evidence type="ECO:0000259" key="9">
    <source>
        <dbReference type="PROSITE" id="PS51194"/>
    </source>
</evidence>
<evidence type="ECO:0000256" key="7">
    <source>
        <dbReference type="SAM" id="MobiDB-lite"/>
    </source>
</evidence>
<proteinExistence type="predicted"/>
<evidence type="ECO:0000256" key="4">
    <source>
        <dbReference type="ARBA" id="ARBA00022806"/>
    </source>
</evidence>
<dbReference type="FunFam" id="3.40.50.300:FF:000062">
    <property type="entry name" value="U5 small nuclear ribonucleoprotein helicase"/>
    <property type="match status" value="1"/>
</dbReference>
<reference evidence="10 11" key="1">
    <citation type="journal article" date="2023" name="Elife">
        <title>Identification of key yeast species and microbe-microbe interactions impacting larval growth of Drosophila in the wild.</title>
        <authorList>
            <person name="Mure A."/>
            <person name="Sugiura Y."/>
            <person name="Maeda R."/>
            <person name="Honda K."/>
            <person name="Sakurai N."/>
            <person name="Takahashi Y."/>
            <person name="Watada M."/>
            <person name="Katoh T."/>
            <person name="Gotoh A."/>
            <person name="Gotoh Y."/>
            <person name="Taniguchi I."/>
            <person name="Nakamura K."/>
            <person name="Hayashi T."/>
            <person name="Katayama T."/>
            <person name="Uemura T."/>
            <person name="Hattori Y."/>
        </authorList>
    </citation>
    <scope>NUCLEOTIDE SEQUENCE [LARGE SCALE GENOMIC DNA]</scope>
    <source>
        <strain evidence="10 11">SC-9</strain>
    </source>
</reference>
<feature type="domain" description="Helicase ATP-binding" evidence="8">
    <location>
        <begin position="1381"/>
        <end position="1563"/>
    </location>
</feature>
<dbReference type="Pfam" id="PF23445">
    <property type="entry name" value="WHD_SNRNP200"/>
    <property type="match status" value="2"/>
</dbReference>
<evidence type="ECO:0000256" key="3">
    <source>
        <dbReference type="ARBA" id="ARBA00022801"/>
    </source>
</evidence>
<dbReference type="InterPro" id="IPR014001">
    <property type="entry name" value="Helicase_ATP-bd"/>
</dbReference>
<dbReference type="Gene3D" id="2.60.40.150">
    <property type="entry name" value="C2 domain"/>
    <property type="match status" value="2"/>
</dbReference>
<keyword evidence="4 10" id="KW-0347">Helicase</keyword>
<dbReference type="InterPro" id="IPR050474">
    <property type="entry name" value="Hel308_SKI2-like"/>
</dbReference>
<dbReference type="GO" id="GO:0000712">
    <property type="term" value="P:resolution of meiotic recombination intermediates"/>
    <property type="evidence" value="ECO:0007669"/>
    <property type="project" value="TreeGrafter"/>
</dbReference>
<sequence length="2231" mass="255666">MSGKPNNDLDRFKYDEMSNKVLKADRRFVSKRNDQDSIKSQPKSLKGQISKKEMGSRIREQKAYENLEDGDANSEKQKLKKQYEKEEKRFEEKKKKSQTHGLLGSGTSLLDSNIEGLLYYPKNEDTKKTYESISQWVYNEFSQEATHEVIRSAVDALLSILKDESIANKKKECEKILNVCLSDNNFNQLSELCEQITDYHQQGEQASHGDDGDAMTVLFEDEEKEEEEEDGEEEDVHQDGIVEDKEVLTEEQDKAMNIDGLHDETEVLKFQDFTKRKLMVESIDPQWIKTSLRDVLHSLESNRMDDLSSKIFKILSDYKSISDANLRAELSELLKDNTENKDLANFISLLCDNRYKIVFRLQLLEFEEDEMGKLKVIQEMNDLELYSLMEEFEEFENSLSKKHTKKRKLNSGEATKQSNSESAQSKAIEEPIITKRQPKYVQLESLKFDQGSHLMTQSKINLPKGSLKKVKKSYEEIHVPAPAKPDMSHLKLVPIKDLPEWAQVVFPESETNTLNPIQSSVYSTAFGSDNNILLCAPTGAGKTNVAMLTMLRAIHNFRNPESGKINSNNFKIVYIAPLKALVQEQVREFSRRLKSLGLTVGELTGDSSMTKQQIKETQVIVTTPEKWDVITRKNNDTSYTNLVTLIIIDEIHLLHDERGPVLESIVARTLRQAEDLDTRIRLVGLSATLPNYKDVAEFLQVDFDSGLYYFNASYRPCPLAQQFIGITEQKAIKKINAINEACYDKVLENAGKFQVIIFVHSRKDTVKTATYLRDKLLESENLNRLLKTDMGSQEILKQESEVVKDPGLKDLIPTGFAVHHAGLSKEDRSVAEDLFAEGYVQVLVSTATLAWGVNLPAHTVIIKGTQVYSPEKGAWTELSPQDILQMLGRAGRPRYDKNGEGIIITSHSEMQYYLAILNQQLPIESQLVSKLVDNLNAEIVGGTIKSLKEGVEWLGYSYLYYRMLHSPSVYHVGADYADDVELVNKRTDLVHSALMDLTTNNLVVYNQLSGEVSSTELGKIASYYYINNESMNVYIDNLKPFLSPVDLLRVFALSGEFKYIPSRQEEKFEIKTLIGKVPIPVKELEDDPLAKVNVLLQAYISRLKLNGFALMSDMIYITQSANRIFRAIYEICLRKNWAQLAKTTLDLCKMIERRIWLSNSPFRQFTDCPSEIIRKTEASRVPWSYYLSLETPQEIGQAIGTEKFSRKAFEMIQQFPKVRIPEIEVLPITTSLLKFELTIMPEWEWNYEIHGASERFLLLVEDVNGEKILYNDIFLVRQEFVNEQHFVEFTINLPVSDSNKQQIIPPNYFITLISERWLNCEYRTPVTFFNIKLPKKFSTPTEVVDMPLVPSSQLKMKEFEKYFTKVRNFKNFNRLQSQVFDAVYNSNDNIFCGISKGSGKTLIAELAIFNYWKSQKPGRVIYINPNEEQVDSLYRLWTKYFSGIAGGKQIAKLSSSGELAINSKKVADNHLILSTPENFNLLIKRWTKQRKIISKIDLLILDDVHTVGQGVIGAAYEAIVSTTRFVMNQLEKEDDFRVVALGSSIANGRDFSEWLGVSKGKIFNFAATERSQPIEIHLRSLNINHYPSFVTSLLKSSYKYVKQYVESSGGKTLVFSSTRKQAIDIATNFIKFAKHDNYSFAGAQMATKHEKLIDQISDTVLKSLLRNGFGIYYKNMAEADRLITDRLFNAHIIKVIFASREACYFTPQANLVMVLGTQYFEGSEHRYVDYTASELLEMIGNAVRNSAVNEYYDEALGKAVIFTTTGKREYYKRFLNFAIPVESNFNYFINDSFIDEIASGVISTKQDCMDWLTYSFFYRRLQLNPSYYGVKDTTPLGLSEYLSEMIEDSLKELEDAKMIEIEEEENEEAEEEEAEEEEKISPLNGALIASHHGVSFTTVQTFNVNLLAKSNLKFQMRYLLEILSLASEFGSLVTIRKNESSILNRLYNRIPLKSSSFTKSPTSFESSISLKIFILIQAHFLRFSLSPELQSDMKIILSVVLKLLNCMIDLLSSDGNLIVLRLMTLSQLISQAVWEKDESISLKQIPFINEKILKRCDEMKIRNVNEFIEIDDDNEKLKLLGKDIADDEFKLNKVINFLNNYPIINNVTYRINDEENLNTSDDIAISVTIQKDEGVEDDEELIINSEFYPFEKFENWWIVIGDINTRTLYAIRKVVLKKEEQTFKLSFNVNEAGKHDLNIWLVCDSYYETEEVSFSISVAQAEDNSEEEEEE</sequence>
<dbReference type="InterPro" id="IPR011545">
    <property type="entry name" value="DEAD/DEAH_box_helicase_dom"/>
</dbReference>
<feature type="domain" description="Helicase ATP-binding" evidence="8">
    <location>
        <begin position="523"/>
        <end position="707"/>
    </location>
</feature>
<dbReference type="GO" id="GO:0006397">
    <property type="term" value="P:mRNA processing"/>
    <property type="evidence" value="ECO:0007669"/>
    <property type="project" value="UniProtKB-ARBA"/>
</dbReference>
<dbReference type="GO" id="GO:0016787">
    <property type="term" value="F:hydrolase activity"/>
    <property type="evidence" value="ECO:0007669"/>
    <property type="project" value="UniProtKB-KW"/>
</dbReference>
<dbReference type="SMART" id="SM00487">
    <property type="entry name" value="DEXDc"/>
    <property type="match status" value="2"/>
</dbReference>
<dbReference type="InterPro" id="IPR014756">
    <property type="entry name" value="Ig_E-set"/>
</dbReference>
<evidence type="ECO:0000256" key="2">
    <source>
        <dbReference type="ARBA" id="ARBA00022741"/>
    </source>
</evidence>
<dbReference type="InterPro" id="IPR036388">
    <property type="entry name" value="WH-like_DNA-bd_sf"/>
</dbReference>
<dbReference type="Pfam" id="PF00271">
    <property type="entry name" value="Helicase_C"/>
    <property type="match status" value="1"/>
</dbReference>
<dbReference type="Gene3D" id="3.40.50.300">
    <property type="entry name" value="P-loop containing nucleotide triphosphate hydrolases"/>
    <property type="match status" value="4"/>
</dbReference>
<dbReference type="SUPFAM" id="SSF46785">
    <property type="entry name" value="Winged helix' DNA-binding domain"/>
    <property type="match status" value="2"/>
</dbReference>
<dbReference type="InterPro" id="IPR048863">
    <property type="entry name" value="BRR2_plug"/>
</dbReference>
<dbReference type="FunFam" id="3.40.50.300:FF:000102">
    <property type="entry name" value="RNA helicase, activating signal cointegrator 1"/>
    <property type="match status" value="1"/>
</dbReference>
<feature type="compositionally biased region" description="Basic and acidic residues" evidence="7">
    <location>
        <begin position="50"/>
        <end position="65"/>
    </location>
</feature>
<dbReference type="RefSeq" id="XP_064855529.1">
    <property type="nucleotide sequence ID" value="XM_064999457.1"/>
</dbReference>
<dbReference type="PIRSF" id="PIRSF039073">
    <property type="entry name" value="BRR2"/>
    <property type="match status" value="1"/>
</dbReference>
<dbReference type="GO" id="GO:0005634">
    <property type="term" value="C:nucleus"/>
    <property type="evidence" value="ECO:0007669"/>
    <property type="project" value="TreeGrafter"/>
</dbReference>
<feature type="domain" description="Helicase C-terminal" evidence="9">
    <location>
        <begin position="742"/>
        <end position="955"/>
    </location>
</feature>
<name>A0AAV5QVI9_9ASCO</name>
<dbReference type="GO" id="GO:0005524">
    <property type="term" value="F:ATP binding"/>
    <property type="evidence" value="ECO:0007669"/>
    <property type="project" value="UniProtKB-KW"/>
</dbReference>
<dbReference type="Gene3D" id="1.10.10.10">
    <property type="entry name" value="Winged helix-like DNA-binding domain superfamily/Winged helix DNA-binding domain"/>
    <property type="match status" value="2"/>
</dbReference>
<dbReference type="SMART" id="SM00382">
    <property type="entry name" value="AAA"/>
    <property type="match status" value="2"/>
</dbReference>
<dbReference type="Pfam" id="PF18149">
    <property type="entry name" value="Helicase_PWI"/>
    <property type="match status" value="1"/>
</dbReference>
<dbReference type="PANTHER" id="PTHR47961">
    <property type="entry name" value="DNA POLYMERASE THETA, PUTATIVE (AFU_ORTHOLOGUE AFUA_1G05260)-RELATED"/>
    <property type="match status" value="1"/>
</dbReference>
<protein>
    <submittedName>
        <fullName evidence="10">ATP-dependent RNA helicase</fullName>
    </submittedName>
</protein>
<dbReference type="GO" id="GO:0003678">
    <property type="term" value="F:DNA helicase activity"/>
    <property type="evidence" value="ECO:0007669"/>
    <property type="project" value="TreeGrafter"/>
</dbReference>
<evidence type="ECO:0000256" key="1">
    <source>
        <dbReference type="ARBA" id="ARBA00022737"/>
    </source>
</evidence>
<dbReference type="PROSITE" id="PS51194">
    <property type="entry name" value="HELICASE_CTER"/>
    <property type="match status" value="1"/>
</dbReference>
<dbReference type="FunFam" id="1.10.10.10:FF:000024">
    <property type="entry name" value="U5 small nuclear ribonucleoprotein helicase"/>
    <property type="match status" value="1"/>
</dbReference>
<accession>A0AAV5QVI9</accession>
<evidence type="ECO:0000256" key="6">
    <source>
        <dbReference type="SAM" id="Coils"/>
    </source>
</evidence>
<dbReference type="InterPro" id="IPR041094">
    <property type="entry name" value="Brr2_helicase_PWI"/>
</dbReference>
<dbReference type="CDD" id="cd18795">
    <property type="entry name" value="SF2_C_Ski2"/>
    <property type="match status" value="1"/>
</dbReference>
<gene>
    <name evidence="10" type="ORF">DASC09_058730</name>
</gene>
<dbReference type="SMART" id="SM00973">
    <property type="entry name" value="Sec63"/>
    <property type="match status" value="2"/>
</dbReference>
<dbReference type="GO" id="GO:0003676">
    <property type="term" value="F:nucleic acid binding"/>
    <property type="evidence" value="ECO:0007669"/>
    <property type="project" value="InterPro"/>
</dbReference>